<organism evidence="4 5">
    <name type="scientific">Clydaea vesicula</name>
    <dbReference type="NCBI Taxonomy" id="447962"/>
    <lineage>
        <taxon>Eukaryota</taxon>
        <taxon>Fungi</taxon>
        <taxon>Fungi incertae sedis</taxon>
        <taxon>Chytridiomycota</taxon>
        <taxon>Chytridiomycota incertae sedis</taxon>
        <taxon>Chytridiomycetes</taxon>
        <taxon>Lobulomycetales</taxon>
        <taxon>Lobulomycetaceae</taxon>
        <taxon>Clydaea</taxon>
    </lineage>
</organism>
<evidence type="ECO:0000256" key="1">
    <source>
        <dbReference type="PROSITE-ProRule" id="PRU00285"/>
    </source>
</evidence>
<dbReference type="EMBL" id="JADGJW010000538">
    <property type="protein sequence ID" value="KAJ3215507.1"/>
    <property type="molecule type" value="Genomic_DNA"/>
</dbReference>
<accession>A0AAD5TYE9</accession>
<comment type="caution">
    <text evidence="4">The sequence shown here is derived from an EMBL/GenBank/DDBJ whole genome shotgun (WGS) entry which is preliminary data.</text>
</comment>
<feature type="domain" description="SHSP" evidence="3">
    <location>
        <begin position="7"/>
        <end position="111"/>
    </location>
</feature>
<evidence type="ECO:0000256" key="2">
    <source>
        <dbReference type="RuleBase" id="RU003616"/>
    </source>
</evidence>
<sequence>MAKELSDRGSRSTNNYQNVVETEEKYIVSIDIPGISSSDLKIIVQDDLKVVKISGKTILPSQCERCLDTEIKLPKNIDLGSLSANVSDGILNLEGKKINFGRTITVNIQNRNKDEQRLVAASNKFPTSANKTIEHHSLTF</sequence>
<dbReference type="Gene3D" id="2.60.40.790">
    <property type="match status" value="1"/>
</dbReference>
<dbReference type="InterPro" id="IPR002068">
    <property type="entry name" value="A-crystallin/Hsp20_dom"/>
</dbReference>
<dbReference type="SUPFAM" id="SSF49764">
    <property type="entry name" value="HSP20-like chaperones"/>
    <property type="match status" value="1"/>
</dbReference>
<dbReference type="CDD" id="cd06464">
    <property type="entry name" value="ACD_sHsps-like"/>
    <property type="match status" value="1"/>
</dbReference>
<proteinExistence type="inferred from homology"/>
<dbReference type="Proteomes" id="UP001211065">
    <property type="component" value="Unassembled WGS sequence"/>
</dbReference>
<protein>
    <recommendedName>
        <fullName evidence="3">SHSP domain-containing protein</fullName>
    </recommendedName>
</protein>
<name>A0AAD5TYE9_9FUNG</name>
<dbReference type="AlphaFoldDB" id="A0AAD5TYE9"/>
<keyword evidence="5" id="KW-1185">Reference proteome</keyword>
<reference evidence="4" key="1">
    <citation type="submission" date="2020-05" db="EMBL/GenBank/DDBJ databases">
        <title>Phylogenomic resolution of chytrid fungi.</title>
        <authorList>
            <person name="Stajich J.E."/>
            <person name="Amses K."/>
            <person name="Simmons R."/>
            <person name="Seto K."/>
            <person name="Myers J."/>
            <person name="Bonds A."/>
            <person name="Quandt C.A."/>
            <person name="Barry K."/>
            <person name="Liu P."/>
            <person name="Grigoriev I."/>
            <person name="Longcore J.E."/>
            <person name="James T.Y."/>
        </authorList>
    </citation>
    <scope>NUCLEOTIDE SEQUENCE</scope>
    <source>
        <strain evidence="4">JEL0476</strain>
    </source>
</reference>
<comment type="similarity">
    <text evidence="1 2">Belongs to the small heat shock protein (HSP20) family.</text>
</comment>
<evidence type="ECO:0000313" key="5">
    <source>
        <dbReference type="Proteomes" id="UP001211065"/>
    </source>
</evidence>
<dbReference type="PROSITE" id="PS01031">
    <property type="entry name" value="SHSP"/>
    <property type="match status" value="1"/>
</dbReference>
<dbReference type="Pfam" id="PF00011">
    <property type="entry name" value="HSP20"/>
    <property type="match status" value="1"/>
</dbReference>
<evidence type="ECO:0000313" key="4">
    <source>
        <dbReference type="EMBL" id="KAJ3215507.1"/>
    </source>
</evidence>
<evidence type="ECO:0000259" key="3">
    <source>
        <dbReference type="PROSITE" id="PS01031"/>
    </source>
</evidence>
<dbReference type="InterPro" id="IPR008978">
    <property type="entry name" value="HSP20-like_chaperone"/>
</dbReference>
<gene>
    <name evidence="4" type="ORF">HK099_006322</name>
</gene>